<dbReference type="InterPro" id="IPR032716">
    <property type="entry name" value="ACC_epsilon"/>
</dbReference>
<accession>A0A438BKD9</accession>
<keyword evidence="3" id="KW-1185">Reference proteome</keyword>
<sequence>MTATTREDVLTDAELLDASAAVDGSTLEGAALAEAVAGLESDLAAGSQSPLIKVVKGNPTDAEIAAVVTVLCAAAAAGEPAGDGLPPETWGAPTRMHRGHAPFSPYSFGNPVAPRPF</sequence>
<dbReference type="EMBL" id="RKLP01000001">
    <property type="protein sequence ID" value="RVW11418.1"/>
    <property type="molecule type" value="Genomic_DNA"/>
</dbReference>
<protein>
    <submittedName>
        <fullName evidence="2">Acyl-CoA carboxylase subunit epsilon</fullName>
    </submittedName>
</protein>
<evidence type="ECO:0000313" key="2">
    <source>
        <dbReference type="EMBL" id="RVW11418.1"/>
    </source>
</evidence>
<gene>
    <name evidence="2" type="ORF">EGT67_03110</name>
</gene>
<feature type="region of interest" description="Disordered" evidence="1">
    <location>
        <begin position="78"/>
        <end position="107"/>
    </location>
</feature>
<dbReference type="Pfam" id="PF13822">
    <property type="entry name" value="ACC_epsilon"/>
    <property type="match status" value="1"/>
</dbReference>
<evidence type="ECO:0000256" key="1">
    <source>
        <dbReference type="SAM" id="MobiDB-lite"/>
    </source>
</evidence>
<dbReference type="GO" id="GO:0004658">
    <property type="term" value="F:propionyl-CoA carboxylase activity"/>
    <property type="evidence" value="ECO:0007669"/>
    <property type="project" value="InterPro"/>
</dbReference>
<feature type="compositionally biased region" description="Low complexity" evidence="1">
    <location>
        <begin position="78"/>
        <end position="87"/>
    </location>
</feature>
<comment type="caution">
    <text evidence="2">The sequence shown here is derived from an EMBL/GenBank/DDBJ whole genome shotgun (WGS) entry which is preliminary data.</text>
</comment>
<reference evidence="2 3" key="1">
    <citation type="submission" date="2018-11" db="EMBL/GenBank/DDBJ databases">
        <title>Rhodococcus spongicola sp. nov. and Rhodococcus xishaensis sp. nov. from marine sponges.</title>
        <authorList>
            <person name="Li L."/>
            <person name="Lin H.W."/>
        </authorList>
    </citation>
    <scope>NUCLEOTIDE SEQUENCE [LARGE SCALE GENOMIC DNA]</scope>
    <source>
        <strain evidence="2 3">CCTCC AB2014297</strain>
    </source>
</reference>
<dbReference type="Proteomes" id="UP000286208">
    <property type="component" value="Unassembled WGS sequence"/>
</dbReference>
<proteinExistence type="predicted"/>
<dbReference type="GO" id="GO:0003989">
    <property type="term" value="F:acetyl-CoA carboxylase activity"/>
    <property type="evidence" value="ECO:0007669"/>
    <property type="project" value="InterPro"/>
</dbReference>
<dbReference type="OrthoDB" id="4377572at2"/>
<dbReference type="AlphaFoldDB" id="A0A438BKD9"/>
<organism evidence="2 3">
    <name type="scientific">Prescottella agglutinans</name>
    <dbReference type="NCBI Taxonomy" id="1644129"/>
    <lineage>
        <taxon>Bacteria</taxon>
        <taxon>Bacillati</taxon>
        <taxon>Actinomycetota</taxon>
        <taxon>Actinomycetes</taxon>
        <taxon>Mycobacteriales</taxon>
        <taxon>Nocardiaceae</taxon>
        <taxon>Prescottella</taxon>
    </lineage>
</organism>
<name>A0A438BKD9_9NOCA</name>
<evidence type="ECO:0000313" key="3">
    <source>
        <dbReference type="Proteomes" id="UP000286208"/>
    </source>
</evidence>
<dbReference type="RefSeq" id="WP_127914535.1">
    <property type="nucleotide sequence ID" value="NZ_RKLP01000001.1"/>
</dbReference>